<name>A0A7J7IPY4_9RHOD</name>
<evidence type="ECO:0000256" key="1">
    <source>
        <dbReference type="ARBA" id="ARBA00023015"/>
    </source>
</evidence>
<dbReference type="InterPro" id="IPR001005">
    <property type="entry name" value="SANT/Myb"/>
</dbReference>
<feature type="domain" description="HTH myb-type" evidence="7">
    <location>
        <begin position="60"/>
        <end position="107"/>
    </location>
</feature>
<sequence>MNEICPVQAATVMPQQAPYSGVASQFPVDFDKSLQTESKTGMKPTNRAGTATLATQPRYWSEQEHSRFLEALELYGFRDVRAIAEHVATRTATQVRTHAQKYYLRLAREAAKLVLSFVNGDVQLNNDQIWEYFILSQQVDSQTGMRIPLAAIDAARDQFRAQSLLDVLQRNLGDSGSSLDGRPAATADHTSGPREFERATTRENAVVSRKKGRRRRSMDDNLSPSGTELYLVGEQGVSGGDGPDSTSMPFKAPDEMDGPDELAALLETESYDILELVNSEGATPRRDSGWNRRTRSNSRGRSGSRRKHPDESAVERRARSLEIQAEEPQLAQLKQPSPKEANRALEKILSEDTLQMKVDTNGWDPERTPGQCAPSVQNTTGLSFGDSSAKLASDEEDLNESNAYGEDRGRPNASNHRFGVHPGSEMFRPADSDIDLLQRGLEAFAQDPQCESRAKQLRGCAAFTATSRWNASNVQRRRLWCRHRFRLEPRSSSSVVSPTSVLVAHVPSSTHA</sequence>
<keyword evidence="3" id="KW-0804">Transcription</keyword>
<feature type="compositionally biased region" description="Polar residues" evidence="5">
    <location>
        <begin position="374"/>
        <end position="386"/>
    </location>
</feature>
<evidence type="ECO:0000256" key="3">
    <source>
        <dbReference type="ARBA" id="ARBA00023163"/>
    </source>
</evidence>
<dbReference type="NCBIfam" id="TIGR01557">
    <property type="entry name" value="myb_SHAQKYF"/>
    <property type="match status" value="1"/>
</dbReference>
<dbReference type="PROSITE" id="PS51293">
    <property type="entry name" value="SANT"/>
    <property type="match status" value="1"/>
</dbReference>
<dbReference type="PANTHER" id="PTHR12802">
    <property type="entry name" value="SWI/SNF COMPLEX-RELATED"/>
    <property type="match status" value="1"/>
</dbReference>
<dbReference type="InterPro" id="IPR017884">
    <property type="entry name" value="SANT_dom"/>
</dbReference>
<evidence type="ECO:0000313" key="8">
    <source>
        <dbReference type="EMBL" id="KAF6004597.1"/>
    </source>
</evidence>
<dbReference type="InterPro" id="IPR009057">
    <property type="entry name" value="Homeodomain-like_sf"/>
</dbReference>
<feature type="region of interest" description="Disordered" evidence="5">
    <location>
        <begin position="175"/>
        <end position="258"/>
    </location>
</feature>
<gene>
    <name evidence="8" type="ORF">F1559_004607</name>
</gene>
<dbReference type="SMART" id="SM00717">
    <property type="entry name" value="SANT"/>
    <property type="match status" value="1"/>
</dbReference>
<protein>
    <submittedName>
        <fullName evidence="8">Uncharacterized protein</fullName>
    </submittedName>
</protein>
<dbReference type="GO" id="GO:0003677">
    <property type="term" value="F:DNA binding"/>
    <property type="evidence" value="ECO:0007669"/>
    <property type="project" value="UniProtKB-KW"/>
</dbReference>
<dbReference type="EMBL" id="VWRR01000003">
    <property type="protein sequence ID" value="KAF6004597.1"/>
    <property type="molecule type" value="Genomic_DNA"/>
</dbReference>
<keyword evidence="2" id="KW-0238">DNA-binding</keyword>
<dbReference type="AlphaFoldDB" id="A0A7J7IPY4"/>
<dbReference type="Gene3D" id="1.10.10.60">
    <property type="entry name" value="Homeodomain-like"/>
    <property type="match status" value="1"/>
</dbReference>
<evidence type="ECO:0000256" key="5">
    <source>
        <dbReference type="SAM" id="MobiDB-lite"/>
    </source>
</evidence>
<evidence type="ECO:0000313" key="9">
    <source>
        <dbReference type="Proteomes" id="UP000530660"/>
    </source>
</evidence>
<accession>A0A7J7IPY4</accession>
<dbReference type="InterPro" id="IPR017930">
    <property type="entry name" value="Myb_dom"/>
</dbReference>
<evidence type="ECO:0000259" key="7">
    <source>
        <dbReference type="PROSITE" id="PS51294"/>
    </source>
</evidence>
<feature type="region of interest" description="Disordered" evidence="5">
    <location>
        <begin position="277"/>
        <end position="341"/>
    </location>
</feature>
<evidence type="ECO:0000256" key="4">
    <source>
        <dbReference type="ARBA" id="ARBA00023242"/>
    </source>
</evidence>
<keyword evidence="9" id="KW-1185">Reference proteome</keyword>
<dbReference type="CDD" id="cd00167">
    <property type="entry name" value="SANT"/>
    <property type="match status" value="1"/>
</dbReference>
<proteinExistence type="predicted"/>
<keyword evidence="4" id="KW-0539">Nucleus</keyword>
<feature type="domain" description="SANT" evidence="6">
    <location>
        <begin position="60"/>
        <end position="107"/>
    </location>
</feature>
<feature type="region of interest" description="Disordered" evidence="5">
    <location>
        <begin position="359"/>
        <end position="426"/>
    </location>
</feature>
<evidence type="ECO:0000256" key="2">
    <source>
        <dbReference type="ARBA" id="ARBA00023125"/>
    </source>
</evidence>
<feature type="compositionally biased region" description="Basic and acidic residues" evidence="5">
    <location>
        <begin position="191"/>
        <end position="201"/>
    </location>
</feature>
<reference evidence="8 9" key="1">
    <citation type="journal article" date="2020" name="J. Phycol.">
        <title>Comparative genome analysis reveals Cyanidiococcus gen. nov., a new extremophilic red algal genus sister to Cyanidioschyzon (Cyanidioschyzonaceae, Rhodophyta).</title>
        <authorList>
            <person name="Liu S.-L."/>
            <person name="Chiang Y.-R."/>
            <person name="Yoon H.S."/>
            <person name="Fu H.-Y."/>
        </authorList>
    </citation>
    <scope>NUCLEOTIDE SEQUENCE [LARGE SCALE GENOMIC DNA]</scope>
    <source>
        <strain evidence="8 9">THAL066</strain>
    </source>
</reference>
<feature type="compositionally biased region" description="Basic residues" evidence="5">
    <location>
        <begin position="292"/>
        <end position="307"/>
    </location>
</feature>
<feature type="compositionally biased region" description="Basic and acidic residues" evidence="5">
    <location>
        <begin position="308"/>
        <end position="320"/>
    </location>
</feature>
<dbReference type="InterPro" id="IPR006447">
    <property type="entry name" value="Myb_dom_plants"/>
</dbReference>
<dbReference type="OrthoDB" id="5793at2759"/>
<organism evidence="8 9">
    <name type="scientific">Cyanidiococcus yangmingshanensis</name>
    <dbReference type="NCBI Taxonomy" id="2690220"/>
    <lineage>
        <taxon>Eukaryota</taxon>
        <taxon>Rhodophyta</taxon>
        <taxon>Bangiophyceae</taxon>
        <taxon>Cyanidiales</taxon>
        <taxon>Cyanidiaceae</taxon>
        <taxon>Cyanidiococcus</taxon>
    </lineage>
</organism>
<comment type="caution">
    <text evidence="8">The sequence shown here is derived from an EMBL/GenBank/DDBJ whole genome shotgun (WGS) entry which is preliminary data.</text>
</comment>
<keyword evidence="1" id="KW-0805">Transcription regulation</keyword>
<dbReference type="SUPFAM" id="SSF46689">
    <property type="entry name" value="Homeodomain-like"/>
    <property type="match status" value="1"/>
</dbReference>
<dbReference type="PROSITE" id="PS51294">
    <property type="entry name" value="HTH_MYB"/>
    <property type="match status" value="1"/>
</dbReference>
<evidence type="ECO:0000259" key="6">
    <source>
        <dbReference type="PROSITE" id="PS51293"/>
    </source>
</evidence>
<dbReference type="Proteomes" id="UP000530660">
    <property type="component" value="Unassembled WGS sequence"/>
</dbReference>
<dbReference type="Pfam" id="PF00249">
    <property type="entry name" value="Myb_DNA-binding"/>
    <property type="match status" value="1"/>
</dbReference>